<dbReference type="Pfam" id="PF01556">
    <property type="entry name" value="DnaJ_C"/>
    <property type="match status" value="1"/>
</dbReference>
<evidence type="ECO:0000313" key="4">
    <source>
        <dbReference type="Proteomes" id="UP000053257"/>
    </source>
</evidence>
<dbReference type="HOGENOM" id="CLU_017633_6_3_1"/>
<dbReference type="InterPro" id="IPR051339">
    <property type="entry name" value="DnaJ_subfamily_B"/>
</dbReference>
<feature type="non-terminal residue" evidence="3">
    <location>
        <position position="1"/>
    </location>
</feature>
<dbReference type="CDD" id="cd10747">
    <property type="entry name" value="DnaJ_C"/>
    <property type="match status" value="1"/>
</dbReference>
<dbReference type="OrthoDB" id="10250354at2759"/>
<dbReference type="GO" id="GO:0051087">
    <property type="term" value="F:protein-folding chaperone binding"/>
    <property type="evidence" value="ECO:0007669"/>
    <property type="project" value="TreeGrafter"/>
</dbReference>
<dbReference type="PANTHER" id="PTHR24078:SF553">
    <property type="entry name" value="DNAJ HOMOLOG SUBFAMILY B MEMBER 5"/>
    <property type="match status" value="1"/>
</dbReference>
<proteinExistence type="predicted"/>
<dbReference type="Gene3D" id="2.60.260.20">
    <property type="entry name" value="Urease metallochaperone UreE, N-terminal domain"/>
    <property type="match status" value="2"/>
</dbReference>
<dbReference type="InterPro" id="IPR002939">
    <property type="entry name" value="DnaJ_C"/>
</dbReference>
<dbReference type="GO" id="GO:0006457">
    <property type="term" value="P:protein folding"/>
    <property type="evidence" value="ECO:0007669"/>
    <property type="project" value="InterPro"/>
</dbReference>
<reference evidence="3 4" key="1">
    <citation type="journal article" date="2014" name="PLoS Genet.">
        <title>Analysis of the Phlebiopsis gigantea genome, transcriptome and secretome provides insight into its pioneer colonization strategies of wood.</title>
        <authorList>
            <person name="Hori C."/>
            <person name="Ishida T."/>
            <person name="Igarashi K."/>
            <person name="Samejima M."/>
            <person name="Suzuki H."/>
            <person name="Master E."/>
            <person name="Ferreira P."/>
            <person name="Ruiz-Duenas F.J."/>
            <person name="Held B."/>
            <person name="Canessa P."/>
            <person name="Larrondo L.F."/>
            <person name="Schmoll M."/>
            <person name="Druzhinina I.S."/>
            <person name="Kubicek C.P."/>
            <person name="Gaskell J.A."/>
            <person name="Kersten P."/>
            <person name="St John F."/>
            <person name="Glasner J."/>
            <person name="Sabat G."/>
            <person name="Splinter BonDurant S."/>
            <person name="Syed K."/>
            <person name="Yadav J."/>
            <person name="Mgbeahuruike A.C."/>
            <person name="Kovalchuk A."/>
            <person name="Asiegbu F.O."/>
            <person name="Lackner G."/>
            <person name="Hoffmeister D."/>
            <person name="Rencoret J."/>
            <person name="Gutierrez A."/>
            <person name="Sun H."/>
            <person name="Lindquist E."/>
            <person name="Barry K."/>
            <person name="Riley R."/>
            <person name="Grigoriev I.V."/>
            <person name="Henrissat B."/>
            <person name="Kues U."/>
            <person name="Berka R.M."/>
            <person name="Martinez A.T."/>
            <person name="Covert S.F."/>
            <person name="Blanchette R.A."/>
            <person name="Cullen D."/>
        </authorList>
    </citation>
    <scope>NUCLEOTIDE SEQUENCE [LARGE SCALE GENOMIC DNA]</scope>
    <source>
        <strain evidence="3 4">11061_1 CR5-6</strain>
    </source>
</reference>
<feature type="domain" description="Chaperone DnaJ C-terminal" evidence="2">
    <location>
        <begin position="2"/>
        <end position="170"/>
    </location>
</feature>
<dbReference type="EMBL" id="KN840454">
    <property type="protein sequence ID" value="KIP10519.1"/>
    <property type="molecule type" value="Genomic_DNA"/>
</dbReference>
<dbReference type="Proteomes" id="UP000053257">
    <property type="component" value="Unassembled WGS sequence"/>
</dbReference>
<name>A0A0C3NYH7_PHLG1</name>
<evidence type="ECO:0000313" key="3">
    <source>
        <dbReference type="EMBL" id="KIP10519.1"/>
    </source>
</evidence>
<dbReference type="AlphaFoldDB" id="A0A0C3NYH7"/>
<dbReference type="InterPro" id="IPR008971">
    <property type="entry name" value="HSP40/DnaJ_pept-bd"/>
</dbReference>
<keyword evidence="1" id="KW-0143">Chaperone</keyword>
<sequence>PLPLTLEELYHGVSQNYRITRTLRSGETQSVKIHLRVSPSWRDGTRVRVPGVGNERAAGGFQDIVFVVEEQPHAAFVRAGDDVLVSVQVPWADAPPRPYSSSSDATEDDADACGEEDEAVYVRALGGREYAVPIPRSLVEAADGTRIVGAGMPVRKGGKLLGRGDLIIKCVYLHLARHFLDRRLTLRARWEFAFADADKGQRHRWQQLKKAMHWKL</sequence>
<dbReference type="GO" id="GO:0006413">
    <property type="term" value="P:translational initiation"/>
    <property type="evidence" value="ECO:0007669"/>
    <property type="project" value="TreeGrafter"/>
</dbReference>
<organism evidence="3 4">
    <name type="scientific">Phlebiopsis gigantea (strain 11061_1 CR5-6)</name>
    <name type="common">White-rot fungus</name>
    <name type="synonym">Peniophora gigantea</name>
    <dbReference type="NCBI Taxonomy" id="745531"/>
    <lineage>
        <taxon>Eukaryota</taxon>
        <taxon>Fungi</taxon>
        <taxon>Dikarya</taxon>
        <taxon>Basidiomycota</taxon>
        <taxon>Agaricomycotina</taxon>
        <taxon>Agaricomycetes</taxon>
        <taxon>Polyporales</taxon>
        <taxon>Phanerochaetaceae</taxon>
        <taxon>Phlebiopsis</taxon>
    </lineage>
</organism>
<dbReference type="GO" id="GO:0005829">
    <property type="term" value="C:cytosol"/>
    <property type="evidence" value="ECO:0007669"/>
    <property type="project" value="TreeGrafter"/>
</dbReference>
<protein>
    <recommendedName>
        <fullName evidence="2">Chaperone DnaJ C-terminal domain-containing protein</fullName>
    </recommendedName>
</protein>
<gene>
    <name evidence="3" type="ORF">PHLGIDRAFT_65566</name>
</gene>
<dbReference type="PANTHER" id="PTHR24078">
    <property type="entry name" value="DNAJ HOMOLOG SUBFAMILY C MEMBER"/>
    <property type="match status" value="1"/>
</dbReference>
<evidence type="ECO:0000259" key="2">
    <source>
        <dbReference type="Pfam" id="PF01556"/>
    </source>
</evidence>
<dbReference type="STRING" id="745531.A0A0C3NYH7"/>
<dbReference type="SUPFAM" id="SSF49493">
    <property type="entry name" value="HSP40/DnaJ peptide-binding domain"/>
    <property type="match status" value="1"/>
</dbReference>
<accession>A0A0C3NYH7</accession>
<keyword evidence="4" id="KW-1185">Reference proteome</keyword>
<dbReference type="GO" id="GO:0051082">
    <property type="term" value="F:unfolded protein binding"/>
    <property type="evidence" value="ECO:0007669"/>
    <property type="project" value="InterPro"/>
</dbReference>
<evidence type="ECO:0000256" key="1">
    <source>
        <dbReference type="ARBA" id="ARBA00023186"/>
    </source>
</evidence>